<dbReference type="PANTHER" id="PTHR20992">
    <property type="entry name" value="AT15442P-RELATED"/>
    <property type="match status" value="1"/>
</dbReference>
<proteinExistence type="predicted"/>
<feature type="transmembrane region" description="Helical" evidence="1">
    <location>
        <begin position="20"/>
        <end position="39"/>
    </location>
</feature>
<dbReference type="Pfam" id="PF04087">
    <property type="entry name" value="DUF389"/>
    <property type="match status" value="1"/>
</dbReference>
<dbReference type="PANTHER" id="PTHR20992:SF9">
    <property type="entry name" value="AT15442P-RELATED"/>
    <property type="match status" value="1"/>
</dbReference>
<dbReference type="RefSeq" id="WP_179462125.1">
    <property type="nucleotide sequence ID" value="NZ_JACBZX010000001.1"/>
</dbReference>
<dbReference type="Proteomes" id="UP000592181">
    <property type="component" value="Unassembled WGS sequence"/>
</dbReference>
<accession>A0A852X2J6</accession>
<dbReference type="InterPro" id="IPR005240">
    <property type="entry name" value="DUF389"/>
</dbReference>
<evidence type="ECO:0000313" key="3">
    <source>
        <dbReference type="Proteomes" id="UP000592181"/>
    </source>
</evidence>
<dbReference type="EMBL" id="JACBZX010000001">
    <property type="protein sequence ID" value="NYG36658.1"/>
    <property type="molecule type" value="Genomic_DNA"/>
</dbReference>
<sequence length="221" mass="23165">MSPVPLDVTANSQITSRTSPTVVDLMTAVLAGAAGGYILSRHSISDSLPGVAIALALVPPLTVTGLAWSQGEWLVGSGALLLWLTNLIAILGMGGLAFVLSGAVPLRRVNESQRRLRTWIAALVTLACLVVGGLLLNGAQLAQNRYRTGEAREVAQEWLAGGDHRLVAVDVDGEGLSVVIAGPAGTPPSADRLQRLVAEQAGQDVDVELRLMVEEQYSTQE</sequence>
<protein>
    <recommendedName>
        <fullName evidence="4">DUF389 domain-containing protein</fullName>
    </recommendedName>
</protein>
<feature type="transmembrane region" description="Helical" evidence="1">
    <location>
        <begin position="51"/>
        <end position="68"/>
    </location>
</feature>
<evidence type="ECO:0000313" key="2">
    <source>
        <dbReference type="EMBL" id="NYG36658.1"/>
    </source>
</evidence>
<feature type="transmembrane region" description="Helical" evidence="1">
    <location>
        <begin position="116"/>
        <end position="136"/>
    </location>
</feature>
<gene>
    <name evidence="2" type="ORF">BJY28_001127</name>
</gene>
<reference evidence="2 3" key="1">
    <citation type="submission" date="2020-07" db="EMBL/GenBank/DDBJ databases">
        <title>Sequencing the genomes of 1000 actinobacteria strains.</title>
        <authorList>
            <person name="Klenk H.-P."/>
        </authorList>
    </citation>
    <scope>NUCLEOTIDE SEQUENCE [LARGE SCALE GENOMIC DNA]</scope>
    <source>
        <strain evidence="2 3">DSM 24723</strain>
    </source>
</reference>
<evidence type="ECO:0008006" key="4">
    <source>
        <dbReference type="Google" id="ProtNLM"/>
    </source>
</evidence>
<keyword evidence="1" id="KW-0472">Membrane</keyword>
<comment type="caution">
    <text evidence="2">The sequence shown here is derived from an EMBL/GenBank/DDBJ whole genome shotgun (WGS) entry which is preliminary data.</text>
</comment>
<keyword evidence="1" id="KW-0812">Transmembrane</keyword>
<organism evidence="2 3">
    <name type="scientific">Janibacter alkaliphilus</name>
    <dbReference type="NCBI Taxonomy" id="1069963"/>
    <lineage>
        <taxon>Bacteria</taxon>
        <taxon>Bacillati</taxon>
        <taxon>Actinomycetota</taxon>
        <taxon>Actinomycetes</taxon>
        <taxon>Micrococcales</taxon>
        <taxon>Intrasporangiaceae</taxon>
        <taxon>Janibacter</taxon>
    </lineage>
</organism>
<name>A0A852X2J6_9MICO</name>
<feature type="transmembrane region" description="Helical" evidence="1">
    <location>
        <begin position="80"/>
        <end position="104"/>
    </location>
</feature>
<evidence type="ECO:0000256" key="1">
    <source>
        <dbReference type="SAM" id="Phobius"/>
    </source>
</evidence>
<keyword evidence="3" id="KW-1185">Reference proteome</keyword>
<keyword evidence="1" id="KW-1133">Transmembrane helix</keyword>
<dbReference type="AlphaFoldDB" id="A0A852X2J6"/>